<dbReference type="GO" id="GO:0005524">
    <property type="term" value="F:ATP binding"/>
    <property type="evidence" value="ECO:0007669"/>
    <property type="project" value="UniProtKB-KW"/>
</dbReference>
<keyword evidence="2" id="KW-0067">ATP-binding</keyword>
<dbReference type="SUPFAM" id="SSF56042">
    <property type="entry name" value="PurM C-terminal domain-like"/>
    <property type="match status" value="1"/>
</dbReference>
<protein>
    <submittedName>
        <fullName evidence="4">Selenide, water dikinase (Trinotate prediction)</fullName>
    </submittedName>
</protein>
<sequence length="247" mass="27320">MSEKEKEIVIPLIMRGFSDTALESGSTVTGGQTVKNPWMLLGGVATSVVESEKIIPYSNAAPSDVLVLTKPLGTRLVGNAYQWYDQKLPRWDKIKHILTPEELIKLYLETAAQMAHLNLDSAREMHNHNARACTDVTGFGLLGHAENLVSFQKQNVSFVIHTLPLLQYTKEISEHCEIDFKLMEGYCAETSGGLFIAMPKFQADDFCLKMKQKNGSDGAWIVGDVIEGQHTAEISKNPIILSVAPVF</sequence>
<reference evidence="4" key="1">
    <citation type="submission" date="2018-11" db="EMBL/GenBank/DDBJ databases">
        <title>Henneguya salminicola genome and transcriptome.</title>
        <authorList>
            <person name="Yahalomi D."/>
            <person name="Atkinson S.D."/>
            <person name="Neuhof M."/>
            <person name="Chang E.S."/>
            <person name="Philippe H."/>
            <person name="Cartwright P."/>
            <person name="Bartholomew J.L."/>
            <person name="Huchon D."/>
        </authorList>
    </citation>
    <scope>NUCLEOTIDE SEQUENCE</scope>
    <source>
        <strain evidence="4">Hz1</strain>
        <tissue evidence="4">Whole</tissue>
    </source>
</reference>
<dbReference type="GO" id="GO:0005737">
    <property type="term" value="C:cytoplasm"/>
    <property type="evidence" value="ECO:0007669"/>
    <property type="project" value="TreeGrafter"/>
</dbReference>
<dbReference type="PANTHER" id="PTHR10256:SF0">
    <property type="entry name" value="INACTIVE SELENIDE, WATER DIKINASE-LIKE PROTEIN-RELATED"/>
    <property type="match status" value="1"/>
</dbReference>
<dbReference type="EMBL" id="GHBP01003768">
    <property type="protein sequence ID" value="NDJ93479.1"/>
    <property type="molecule type" value="Transcribed_RNA"/>
</dbReference>
<proteinExistence type="predicted"/>
<feature type="domain" description="PurM-like C-terminal" evidence="3">
    <location>
        <begin position="62"/>
        <end position="232"/>
    </location>
</feature>
<evidence type="ECO:0000256" key="1">
    <source>
        <dbReference type="ARBA" id="ARBA00022741"/>
    </source>
</evidence>
<evidence type="ECO:0000256" key="2">
    <source>
        <dbReference type="ARBA" id="ARBA00022840"/>
    </source>
</evidence>
<dbReference type="InterPro" id="IPR010918">
    <property type="entry name" value="PurM-like_C_dom"/>
</dbReference>
<dbReference type="GO" id="GO:0016260">
    <property type="term" value="P:selenocysteine biosynthetic process"/>
    <property type="evidence" value="ECO:0007669"/>
    <property type="project" value="TreeGrafter"/>
</dbReference>
<dbReference type="GO" id="GO:0004756">
    <property type="term" value="F:selenide, water dikinase activity"/>
    <property type="evidence" value="ECO:0007669"/>
    <property type="project" value="TreeGrafter"/>
</dbReference>
<evidence type="ECO:0000259" key="3">
    <source>
        <dbReference type="Pfam" id="PF02769"/>
    </source>
</evidence>
<evidence type="ECO:0000313" key="4">
    <source>
        <dbReference type="EMBL" id="NDJ93479.1"/>
    </source>
</evidence>
<dbReference type="InterPro" id="IPR036676">
    <property type="entry name" value="PurM-like_C_sf"/>
</dbReference>
<dbReference type="InterPro" id="IPR004536">
    <property type="entry name" value="SPS/SelD"/>
</dbReference>
<keyword evidence="4" id="KW-0418">Kinase</keyword>
<keyword evidence="1" id="KW-0547">Nucleotide-binding</keyword>
<organism evidence="4">
    <name type="scientific">Henneguya salminicola</name>
    <name type="common">Myxosporean</name>
    <dbReference type="NCBI Taxonomy" id="69463"/>
    <lineage>
        <taxon>Eukaryota</taxon>
        <taxon>Metazoa</taxon>
        <taxon>Cnidaria</taxon>
        <taxon>Myxozoa</taxon>
        <taxon>Myxosporea</taxon>
        <taxon>Bivalvulida</taxon>
        <taxon>Platysporina</taxon>
        <taxon>Myxobolidae</taxon>
        <taxon>Henneguya</taxon>
    </lineage>
</organism>
<name>A0A6G3MHK8_HENSL</name>
<accession>A0A6G3MHK8</accession>
<dbReference type="PANTHER" id="PTHR10256">
    <property type="entry name" value="SELENIDE, WATER DIKINASE"/>
    <property type="match status" value="1"/>
</dbReference>
<keyword evidence="4" id="KW-0808">Transferase</keyword>
<dbReference type="Gene3D" id="3.90.650.10">
    <property type="entry name" value="PurM-like C-terminal domain"/>
    <property type="match status" value="1"/>
</dbReference>
<dbReference type="AlphaFoldDB" id="A0A6G3MHK8"/>
<dbReference type="Pfam" id="PF02769">
    <property type="entry name" value="AIRS_C"/>
    <property type="match status" value="1"/>
</dbReference>